<dbReference type="GO" id="GO:0004823">
    <property type="term" value="F:leucine-tRNA ligase activity"/>
    <property type="evidence" value="ECO:0007669"/>
    <property type="project" value="UniProtKB-UniRule"/>
</dbReference>
<accession>A0A7J3MX90</accession>
<evidence type="ECO:0000313" key="13">
    <source>
        <dbReference type="EMBL" id="HGT98182.1"/>
    </source>
</evidence>
<keyword evidence="4 8" id="KW-0547">Nucleotide-binding</keyword>
<keyword evidence="2 8" id="KW-0963">Cytoplasm</keyword>
<dbReference type="PANTHER" id="PTHR45794:SF1">
    <property type="entry name" value="LEUCINE--TRNA LIGASE, CYTOPLASMIC"/>
    <property type="match status" value="1"/>
</dbReference>
<dbReference type="InterPro" id="IPR020791">
    <property type="entry name" value="Leu-tRNA-lgase_arc"/>
</dbReference>
<dbReference type="Gene3D" id="3.30.2320.20">
    <property type="entry name" value="Class I aminoacyl-tRNA synthetases (RS)"/>
    <property type="match status" value="1"/>
</dbReference>
<evidence type="ECO:0000256" key="5">
    <source>
        <dbReference type="ARBA" id="ARBA00022840"/>
    </source>
</evidence>
<feature type="domain" description="Aminoacyl-tRNA synthetase class Ia" evidence="10">
    <location>
        <begin position="591"/>
        <end position="686"/>
    </location>
</feature>
<feature type="short sequence motif" description="'KMSKS' region" evidence="8">
    <location>
        <begin position="646"/>
        <end position="650"/>
    </location>
</feature>
<dbReference type="Pfam" id="PF08264">
    <property type="entry name" value="Anticodon_1"/>
    <property type="match status" value="1"/>
</dbReference>
<evidence type="ECO:0000259" key="11">
    <source>
        <dbReference type="Pfam" id="PF08264"/>
    </source>
</evidence>
<dbReference type="HAMAP" id="MF_00049_A">
    <property type="entry name" value="Leu_tRNA_synth_A"/>
    <property type="match status" value="1"/>
</dbReference>
<evidence type="ECO:0000259" key="10">
    <source>
        <dbReference type="Pfam" id="PF00133"/>
    </source>
</evidence>
<dbReference type="InterPro" id="IPR002300">
    <property type="entry name" value="aa-tRNA-synth_Ia"/>
</dbReference>
<feature type="domain" description="Aminoacyl-tRNA synthetase class Ia" evidence="10">
    <location>
        <begin position="21"/>
        <end position="523"/>
    </location>
</feature>
<gene>
    <name evidence="8 13" type="primary">leuS</name>
    <name evidence="12" type="ORF">ENT99_01395</name>
    <name evidence="13" type="ORF">ENU64_01965</name>
</gene>
<evidence type="ECO:0000256" key="6">
    <source>
        <dbReference type="ARBA" id="ARBA00022917"/>
    </source>
</evidence>
<evidence type="ECO:0000256" key="8">
    <source>
        <dbReference type="HAMAP-Rule" id="MF_00049"/>
    </source>
</evidence>
<dbReference type="GO" id="GO:0006429">
    <property type="term" value="P:leucyl-tRNA aminoacylation"/>
    <property type="evidence" value="ECO:0007669"/>
    <property type="project" value="UniProtKB-UniRule"/>
</dbReference>
<dbReference type="GO" id="GO:0005524">
    <property type="term" value="F:ATP binding"/>
    <property type="evidence" value="ECO:0007669"/>
    <property type="project" value="UniProtKB-UniRule"/>
</dbReference>
<evidence type="ECO:0000256" key="7">
    <source>
        <dbReference type="ARBA" id="ARBA00023146"/>
    </source>
</evidence>
<dbReference type="InterPro" id="IPR004493">
    <property type="entry name" value="Leu-tRNA-synth_Ia_arc/euk"/>
</dbReference>
<keyword evidence="3 8" id="KW-0436">Ligase</keyword>
<evidence type="ECO:0000313" key="12">
    <source>
        <dbReference type="EMBL" id="HFQ78344.1"/>
    </source>
</evidence>
<feature type="binding site" evidence="8">
    <location>
        <position position="649"/>
    </location>
    <ligand>
        <name>ATP</name>
        <dbReference type="ChEBI" id="CHEBI:30616"/>
    </ligand>
</feature>
<dbReference type="SUPFAM" id="SSF47323">
    <property type="entry name" value="Anticodon-binding domain of a subclass of class I aminoacyl-tRNA synthetases"/>
    <property type="match status" value="1"/>
</dbReference>
<sequence length="978" mass="113288">MSSNLNEYFVKLAEKWSKILRENHVYEANRDSSRPKFYVTAAFMYPNGPIHIGHGRTYLVADILTRFKRVMGYNVLFPMGFHYTGTPIITMAEAIAAKDRELIELFKHDYDVSEEDIERMLDPLYMARYFHNISKEVMNLYGLSIDWRREFTTIDPEFVSFIHWQFVKLYDKNYIEKGSHPVGWCPKHGMPVGMHDTKGDVEPEIGEFVAIFFKDLDGVVYPTATLRPETIFGVTNIWINPSAKYMKIKTGNGSIWIVGIRAAERLLHQLEFEVLGYIEGKELIGKRVVNPITGEQVLILPASFVDDSFATGIVMSVPAHAPYDAVALEDLKMNPIYRDIVASIVPRIIIETDGRLIANAYEALKNMGIESQSERDKLDDATRYVYSLELRNGCMATHLHTFVPAIDNTTKQFIEKNVTGKSVLEVREVVRKFIIDREAGVTIYELLNKPVYCRCGTEVVVKLLKDQWFINYGDSEWKKKARATLAKMKIVPEESVPQFEATIEWLKKRACARTRGLGVPFPWDRRWIIESLSDSTIYMAFYTVVNKIRYYGIPVEKLTIEFWDYVMLGLNDVESLSRKLSIPIEVIEDIRNEFRYWYPLDMRISGKDLIPNHLTFFIFNHIAIFPEELQPRGIIANGWVLVKQMKMSKSLRNIIPLKRILNEYGTDIVRLFLALGAEVYQDENIDPEMLETLGKKEYPQLLKSIHDTVLDIFRSSEKFRNEMNDIDRLFWNEFVYKVNKIVKLIDDIKIREAGIIVFYDIKNLIDMYLKLADIPHRMILDMLRIWIPLISIYTPFIAEEIWSKTFKEGFASTYTINIPSEIDEKALLALRYAEAIVSSVQNIIRATKKSSINNIVIYISSKAHQKIMRKVIELHKQGLRLNEIINRLSEELGLNKREASQLVRSMYDVAMNTADEIEYLYLRLSDVDELELLKMSLDYLSKVMKSRIEIYSAEDLSAPDKGGKKKSVLPLRPGIYIE</sequence>
<dbReference type="EC" id="6.1.1.4" evidence="8"/>
<keyword evidence="7 8" id="KW-0030">Aminoacyl-tRNA synthetase</keyword>
<keyword evidence="5 8" id="KW-0067">ATP-binding</keyword>
<name>A0A7J3MX90_9CREN</name>
<dbReference type="NCBIfam" id="TIGR00395">
    <property type="entry name" value="leuS_arch"/>
    <property type="match status" value="1"/>
</dbReference>
<dbReference type="EMBL" id="DTAU01000031">
    <property type="protein sequence ID" value="HFQ78344.1"/>
    <property type="molecule type" value="Genomic_DNA"/>
</dbReference>
<dbReference type="InterPro" id="IPR001412">
    <property type="entry name" value="aa-tRNA-synth_I_CS"/>
</dbReference>
<dbReference type="NCBIfam" id="NF008957">
    <property type="entry name" value="PRK12300.1"/>
    <property type="match status" value="1"/>
</dbReference>
<feature type="domain" description="Methionyl/Valyl/Leucyl/Isoleucyl-tRNA synthetase anticodon-binding" evidence="11">
    <location>
        <begin position="727"/>
        <end position="848"/>
    </location>
</feature>
<dbReference type="Gene3D" id="3.90.740.10">
    <property type="entry name" value="Valyl/Leucyl/Isoleucyl-tRNA synthetase, editing domain"/>
    <property type="match status" value="1"/>
</dbReference>
<reference evidence="13" key="1">
    <citation type="journal article" date="2020" name="mSystems">
        <title>Genome- and Community-Level Interaction Insights into Carbon Utilization and Element Cycling Functions of Hydrothermarchaeota in Hydrothermal Sediment.</title>
        <authorList>
            <person name="Zhou Z."/>
            <person name="Liu Y."/>
            <person name="Xu W."/>
            <person name="Pan J."/>
            <person name="Luo Z.H."/>
            <person name="Li M."/>
        </authorList>
    </citation>
    <scope>NUCLEOTIDE SEQUENCE [LARGE SCALE GENOMIC DNA]</scope>
    <source>
        <strain evidence="12">SpSt-629</strain>
        <strain evidence="13">SpSt-688</strain>
    </source>
</reference>
<dbReference type="InterPro" id="IPR014729">
    <property type="entry name" value="Rossmann-like_a/b/a_fold"/>
</dbReference>
<dbReference type="SUPFAM" id="SSF52374">
    <property type="entry name" value="Nucleotidylyl transferase"/>
    <property type="match status" value="1"/>
</dbReference>
<comment type="similarity">
    <text evidence="1 8 9">Belongs to the class-I aminoacyl-tRNA synthetase family.</text>
</comment>
<dbReference type="GO" id="GO:0005737">
    <property type="term" value="C:cytoplasm"/>
    <property type="evidence" value="ECO:0007669"/>
    <property type="project" value="UniProtKB-SubCell"/>
</dbReference>
<evidence type="ECO:0000256" key="1">
    <source>
        <dbReference type="ARBA" id="ARBA00005594"/>
    </source>
</evidence>
<dbReference type="Gene3D" id="1.10.10.720">
    <property type="entry name" value="leucyl-tRNA synthetase"/>
    <property type="match status" value="1"/>
</dbReference>
<dbReference type="InterPro" id="IPR009080">
    <property type="entry name" value="tRNAsynth_Ia_anticodon-bd"/>
</dbReference>
<dbReference type="InterPro" id="IPR013155">
    <property type="entry name" value="M/V/L/I-tRNA-synth_anticd-bd"/>
</dbReference>
<proteinExistence type="inferred from homology"/>
<evidence type="ECO:0000256" key="2">
    <source>
        <dbReference type="ARBA" id="ARBA00022490"/>
    </source>
</evidence>
<comment type="catalytic activity">
    <reaction evidence="8">
        <text>tRNA(Leu) + L-leucine + ATP = L-leucyl-tRNA(Leu) + AMP + diphosphate</text>
        <dbReference type="Rhea" id="RHEA:11688"/>
        <dbReference type="Rhea" id="RHEA-COMP:9613"/>
        <dbReference type="Rhea" id="RHEA-COMP:9622"/>
        <dbReference type="ChEBI" id="CHEBI:30616"/>
        <dbReference type="ChEBI" id="CHEBI:33019"/>
        <dbReference type="ChEBI" id="CHEBI:57427"/>
        <dbReference type="ChEBI" id="CHEBI:78442"/>
        <dbReference type="ChEBI" id="CHEBI:78494"/>
        <dbReference type="ChEBI" id="CHEBI:456215"/>
        <dbReference type="EC" id="6.1.1.4"/>
    </reaction>
</comment>
<dbReference type="Pfam" id="PF00133">
    <property type="entry name" value="tRNA-synt_1"/>
    <property type="match status" value="2"/>
</dbReference>
<protein>
    <recommendedName>
        <fullName evidence="8">Leucine--tRNA ligase</fullName>
        <ecNumber evidence="8">6.1.1.4</ecNumber>
    </recommendedName>
    <alternativeName>
        <fullName evidence="8">Leucyl-tRNA synthetase</fullName>
        <shortName evidence="8">LeuRS</shortName>
    </alternativeName>
</protein>
<dbReference type="PROSITE" id="PS00178">
    <property type="entry name" value="AA_TRNA_LIGASE_I"/>
    <property type="match status" value="1"/>
</dbReference>
<evidence type="ECO:0000256" key="4">
    <source>
        <dbReference type="ARBA" id="ARBA00022741"/>
    </source>
</evidence>
<comment type="subcellular location">
    <subcellularLocation>
        <location evidence="8">Cytoplasm</location>
    </subcellularLocation>
</comment>
<comment type="caution">
    <text evidence="13">The sequence shown here is derived from an EMBL/GenBank/DDBJ whole genome shotgun (WGS) entry which is preliminary data.</text>
</comment>
<organism evidence="13">
    <name type="scientific">Ignisphaera aggregans</name>
    <dbReference type="NCBI Taxonomy" id="334771"/>
    <lineage>
        <taxon>Archaea</taxon>
        <taxon>Thermoproteota</taxon>
        <taxon>Thermoprotei</taxon>
        <taxon>Desulfurococcales</taxon>
        <taxon>Desulfurococcaceae</taxon>
        <taxon>Ignisphaera</taxon>
    </lineage>
</organism>
<evidence type="ECO:0000256" key="9">
    <source>
        <dbReference type="RuleBase" id="RU363035"/>
    </source>
</evidence>
<dbReference type="GO" id="GO:0002161">
    <property type="term" value="F:aminoacyl-tRNA deacylase activity"/>
    <property type="evidence" value="ECO:0007669"/>
    <property type="project" value="InterPro"/>
</dbReference>
<dbReference type="SUPFAM" id="SSF50677">
    <property type="entry name" value="ValRS/IleRS/LeuRS editing domain"/>
    <property type="match status" value="1"/>
</dbReference>
<dbReference type="InterPro" id="IPR009008">
    <property type="entry name" value="Val/Leu/Ile-tRNA-synth_edit"/>
</dbReference>
<evidence type="ECO:0000256" key="3">
    <source>
        <dbReference type="ARBA" id="ARBA00022598"/>
    </source>
</evidence>
<keyword evidence="6 8" id="KW-0648">Protein biosynthesis</keyword>
<dbReference type="AlphaFoldDB" id="A0A7J3MX90"/>
<comment type="caution">
    <text evidence="8">Lacks conserved residue(s) required for the propagation of feature annotation.</text>
</comment>
<dbReference type="Gene3D" id="3.40.50.620">
    <property type="entry name" value="HUPs"/>
    <property type="match status" value="1"/>
</dbReference>
<dbReference type="PANTHER" id="PTHR45794">
    <property type="entry name" value="LEUCYL-TRNA SYNTHETASE"/>
    <property type="match status" value="1"/>
</dbReference>
<dbReference type="EMBL" id="DTDH01000056">
    <property type="protein sequence ID" value="HGT98182.1"/>
    <property type="molecule type" value="Genomic_DNA"/>
</dbReference>